<dbReference type="Proteomes" id="UP000007478">
    <property type="component" value="Plasmid pTBMP1"/>
</dbReference>
<dbReference type="AlphaFoldDB" id="F0LN64"/>
<evidence type="ECO:0000313" key="2">
    <source>
        <dbReference type="Proteomes" id="UP000007478"/>
    </source>
</evidence>
<proteinExistence type="predicted"/>
<organism evidence="1 2">
    <name type="scientific">Thermococcus barophilus (strain DSM 11836 / MP)</name>
    <dbReference type="NCBI Taxonomy" id="391623"/>
    <lineage>
        <taxon>Archaea</taxon>
        <taxon>Methanobacteriati</taxon>
        <taxon>Methanobacteriota</taxon>
        <taxon>Thermococci</taxon>
        <taxon>Thermococcales</taxon>
        <taxon>Thermococcaceae</taxon>
        <taxon>Thermococcus</taxon>
    </lineage>
</organism>
<name>F0LN64_THEBM</name>
<reference evidence="1 2" key="1">
    <citation type="journal article" date="2011" name="J. Bacteriol.">
        <title>Complete genome sequence of the hyperthermophilic, piezophilic, heterotrophic, and carboxydotrophic archaeon Thermococcus barophilus MP.</title>
        <authorList>
            <person name="Vannier P."/>
            <person name="Marteinsson V.T."/>
            <person name="Fridjonsson O.H."/>
            <person name="Oger P."/>
            <person name="Jebbar M."/>
        </authorList>
    </citation>
    <scope>NUCLEOTIDE SEQUENCE [LARGE SCALE GENOMIC DNA]</scope>
    <source>
        <strain evidence="2">DSM 11836 / MP</strain>
    </source>
</reference>
<geneLocation type="plasmid" evidence="1 2">
    <name>pTBMP1</name>
</geneLocation>
<dbReference type="GeneID" id="10549054"/>
<dbReference type="HOGENOM" id="CLU_1369592_0_0_2"/>
<protein>
    <submittedName>
        <fullName evidence="1">Uncharacterized protein</fullName>
    </submittedName>
</protein>
<dbReference type="KEGG" id="tba:TERMP_02230"/>
<sequence length="199" mass="23693">MPSWRVHKKWGERILGFSTSKIDQLIDQDETHDAGRYDINIFERQVTHVKSLYGETGVEYYILHHLLDYAEQRLLSILSDEAIREYYERTRSAEEVLREVRRKLLEDLQEFKLKDDPFIAKTIKKIVKFYQNLDMLDELIFDIMNGDNFPKRLGNIIYMKAIPHSKSWYFIDQKKVDEIVNIAIECIGEIFGILAKKFQ</sequence>
<keyword evidence="1" id="KW-0614">Plasmid</keyword>
<dbReference type="EMBL" id="CP002373">
    <property type="protein sequence ID" value="ADT85203.1"/>
    <property type="molecule type" value="Genomic_DNA"/>
</dbReference>
<dbReference type="PATRIC" id="fig|391623.17.peg.2224"/>
<evidence type="ECO:0000313" key="1">
    <source>
        <dbReference type="EMBL" id="ADT85203.1"/>
    </source>
</evidence>
<dbReference type="RefSeq" id="WP_013747425.1">
    <property type="nucleotide sequence ID" value="NC_015471.1"/>
</dbReference>
<keyword evidence="2" id="KW-1185">Reference proteome</keyword>
<accession>F0LN64</accession>
<gene>
    <name evidence="1" type="ordered locus">TERMP_02230</name>
</gene>